<keyword evidence="1" id="KW-0472">Membrane</keyword>
<dbReference type="Proteomes" id="UP000178449">
    <property type="component" value="Unassembled WGS sequence"/>
</dbReference>
<keyword evidence="1" id="KW-0812">Transmembrane</keyword>
<gene>
    <name evidence="2" type="ORF">A2527_09350</name>
</gene>
<protein>
    <submittedName>
        <fullName evidence="2">Uncharacterized protein</fullName>
    </submittedName>
</protein>
<dbReference type="EMBL" id="MFNE01000043">
    <property type="protein sequence ID" value="OGG94049.1"/>
    <property type="molecule type" value="Genomic_DNA"/>
</dbReference>
<evidence type="ECO:0000256" key="1">
    <source>
        <dbReference type="SAM" id="Phobius"/>
    </source>
</evidence>
<name>A0A1F6G7G3_9PROT</name>
<comment type="caution">
    <text evidence="2">The sequence shown here is derived from an EMBL/GenBank/DDBJ whole genome shotgun (WGS) entry which is preliminary data.</text>
</comment>
<dbReference type="AlphaFoldDB" id="A0A1F6G7G3"/>
<sequence length="168" mass="18484">MDFSFFCLGLAFFGGIWVLHVIVWRIFKPKGEIKPLFLLFFGLPGLVGLFIWQVYPILDPIDLALASMVHLSISVAYIQTYPAISTVIPSFRVLQLVHHAGPQGLKAEDILKEFGTEEMVGSRVELMLEDSLIVKDESGQLSLSGTGNLIASTFLAYRALLGLEVGKG</sequence>
<feature type="transmembrane region" description="Helical" evidence="1">
    <location>
        <begin position="36"/>
        <end position="55"/>
    </location>
</feature>
<accession>A0A1F6G7G3</accession>
<reference evidence="2 3" key="1">
    <citation type="journal article" date="2016" name="Nat. Commun.">
        <title>Thousands of microbial genomes shed light on interconnected biogeochemical processes in an aquifer system.</title>
        <authorList>
            <person name="Anantharaman K."/>
            <person name="Brown C.T."/>
            <person name="Hug L.A."/>
            <person name="Sharon I."/>
            <person name="Castelle C.J."/>
            <person name="Probst A.J."/>
            <person name="Thomas B.C."/>
            <person name="Singh A."/>
            <person name="Wilkins M.J."/>
            <person name="Karaoz U."/>
            <person name="Brodie E.L."/>
            <person name="Williams K.H."/>
            <person name="Hubbard S.S."/>
            <person name="Banfield J.F."/>
        </authorList>
    </citation>
    <scope>NUCLEOTIDE SEQUENCE [LARGE SCALE GENOMIC DNA]</scope>
</reference>
<proteinExistence type="predicted"/>
<evidence type="ECO:0000313" key="2">
    <source>
        <dbReference type="EMBL" id="OGG94049.1"/>
    </source>
</evidence>
<organism evidence="2 3">
    <name type="scientific">Candidatus Lambdaproteobacteria bacterium RIFOXYD2_FULL_50_16</name>
    <dbReference type="NCBI Taxonomy" id="1817772"/>
    <lineage>
        <taxon>Bacteria</taxon>
        <taxon>Pseudomonadati</taxon>
        <taxon>Pseudomonadota</taxon>
        <taxon>Candidatus Lambdaproteobacteria</taxon>
    </lineage>
</organism>
<dbReference type="STRING" id="1817772.A2527_09350"/>
<keyword evidence="1" id="KW-1133">Transmembrane helix</keyword>
<evidence type="ECO:0000313" key="3">
    <source>
        <dbReference type="Proteomes" id="UP000178449"/>
    </source>
</evidence>
<feature type="transmembrane region" description="Helical" evidence="1">
    <location>
        <begin position="6"/>
        <end position="24"/>
    </location>
</feature>